<proteinExistence type="predicted"/>
<name>A0A173VKH3_9FIRM</name>
<dbReference type="GeneID" id="75080906"/>
<reference evidence="1 2" key="1">
    <citation type="submission" date="2015-09" db="EMBL/GenBank/DDBJ databases">
        <authorList>
            <consortium name="Pathogen Informatics"/>
        </authorList>
    </citation>
    <scope>NUCLEOTIDE SEQUENCE [LARGE SCALE GENOMIC DNA]</scope>
    <source>
        <strain evidence="1 2">2789STDY5608887</strain>
    </source>
</reference>
<sequence length="169" mass="19411">MKKVLLLSSVIIILGLTGCSNKYFNDWFSSEQNETDKMCQQIIEACKQQDSEKLKSLFSEESKKNIENLDTEISAFFDYIEGSIQRFEGDCASSSESNYGKRKTELDGMYLILTEKERYCMNFYMYSQDDENAQNVGIYKIEIALESEVAEDNFIWDNPPNGIFVGGQN</sequence>
<dbReference type="AlphaFoldDB" id="A0A173VKH3"/>
<dbReference type="EMBL" id="CYXX01000029">
    <property type="protein sequence ID" value="CUN26605.1"/>
    <property type="molecule type" value="Genomic_DNA"/>
</dbReference>
<protein>
    <recommendedName>
        <fullName evidence="3">DUF5104 domain-containing protein</fullName>
    </recommendedName>
</protein>
<dbReference type="Pfam" id="PF17117">
    <property type="entry name" value="DUF5104"/>
    <property type="match status" value="1"/>
</dbReference>
<evidence type="ECO:0000313" key="2">
    <source>
        <dbReference type="Proteomes" id="UP000095453"/>
    </source>
</evidence>
<dbReference type="PROSITE" id="PS51257">
    <property type="entry name" value="PROKAR_LIPOPROTEIN"/>
    <property type="match status" value="1"/>
</dbReference>
<evidence type="ECO:0000313" key="1">
    <source>
        <dbReference type="EMBL" id="CUN26605.1"/>
    </source>
</evidence>
<organism evidence="1 2">
    <name type="scientific">Roseburia inulinivorans</name>
    <dbReference type="NCBI Taxonomy" id="360807"/>
    <lineage>
        <taxon>Bacteria</taxon>
        <taxon>Bacillati</taxon>
        <taxon>Bacillota</taxon>
        <taxon>Clostridia</taxon>
        <taxon>Lachnospirales</taxon>
        <taxon>Lachnospiraceae</taxon>
        <taxon>Roseburia</taxon>
    </lineage>
</organism>
<gene>
    <name evidence="1" type="ORF">ERS852444_02959</name>
</gene>
<dbReference type="RefSeq" id="WP_008394495.1">
    <property type="nucleotide sequence ID" value="NZ_CYXX01000029.1"/>
</dbReference>
<dbReference type="Proteomes" id="UP000095453">
    <property type="component" value="Unassembled WGS sequence"/>
</dbReference>
<dbReference type="Gene3D" id="3.10.450.50">
    <property type="match status" value="1"/>
</dbReference>
<dbReference type="InterPro" id="IPR031344">
    <property type="entry name" value="DUF5104"/>
</dbReference>
<evidence type="ECO:0008006" key="3">
    <source>
        <dbReference type="Google" id="ProtNLM"/>
    </source>
</evidence>
<accession>A0A173VKH3</accession>